<keyword evidence="2" id="KW-1185">Reference proteome</keyword>
<gene>
    <name evidence="1" type="ORF">GCM10011375_32740</name>
</gene>
<sequence>MEITRQLRLDLLTKKGFAPIQVTFCWDGQRLRKGSGEKCEPRHWNRKREEVKPATGNFAAEINLVLDYYTQAAQAAYKATAESRLSLDKAQMGAEIARRYALLTIGEEAQAESHEVLPLPEVELAPPSLLDYYDQWLGEQTRKTSNQTGKGLSKSYLDSLANSRAVLADFTDQTGELLTFQGVDHAWYSRFSEFFYKGEWGTSVNTFGKHMRHIKSFLAWAEDHELPVNRKYRKFEAPDQYIGADALTQEELLRLAAVDFRTEAARAYVQEHFESLNPALRAQADTKKAMRLSQADPHRVAERLRMLEWARDKLLECCYFGLRISDADKLSPRQVQANGDLVRLRATKTRKECFIPYFDDDVFKPVALVEKYAPLGLPTCLPVVNGLSDYLPHVQRLAGFTRFKLTSKVGRKTFVTLKISQGVPRAQVMQATGHRTESSFNRYLGVVELELIETFRKTARTVAENSGTKLHKVA</sequence>
<dbReference type="Proteomes" id="UP000605392">
    <property type="component" value="Unassembled WGS sequence"/>
</dbReference>
<evidence type="ECO:0000313" key="1">
    <source>
        <dbReference type="EMBL" id="GGF75098.1"/>
    </source>
</evidence>
<evidence type="ECO:0000313" key="2">
    <source>
        <dbReference type="Proteomes" id="UP000605392"/>
    </source>
</evidence>
<proteinExistence type="predicted"/>
<dbReference type="EMBL" id="BMFN01000003">
    <property type="protein sequence ID" value="GGF75098.1"/>
    <property type="molecule type" value="Genomic_DNA"/>
</dbReference>
<accession>A0ACB5PV54</accession>
<protein>
    <submittedName>
        <fullName evidence="1">Uncharacterized protein</fullName>
    </submittedName>
</protein>
<reference evidence="1 2" key="1">
    <citation type="journal article" date="2019" name="Int. J. Syst. Evol. Microbiol.">
        <title>The Global Catalogue of Microorganisms (GCM) 10K type strain sequencing project: providing services to taxonomists for standard genome sequencing and annotation.</title>
        <authorList>
            <consortium name="The Broad Institute Genomics Platform"/>
            <consortium name="The Broad Institute Genome Sequencing Center for Infectious Disease"/>
            <person name="Wu L."/>
            <person name="Ma J."/>
        </authorList>
    </citation>
    <scope>NUCLEOTIDE SEQUENCE [LARGE SCALE GENOMIC DNA]</scope>
    <source>
        <strain evidence="1 2">CGMCC 1.12720</strain>
    </source>
</reference>
<organism evidence="1 2">
    <name type="scientific">Hymenobacter qilianensis</name>
    <dbReference type="NCBI Taxonomy" id="1385715"/>
    <lineage>
        <taxon>Bacteria</taxon>
        <taxon>Pseudomonadati</taxon>
        <taxon>Bacteroidota</taxon>
        <taxon>Cytophagia</taxon>
        <taxon>Cytophagales</taxon>
        <taxon>Hymenobacteraceae</taxon>
        <taxon>Hymenobacter</taxon>
    </lineage>
</organism>
<comment type="caution">
    <text evidence="1">The sequence shown here is derived from an EMBL/GenBank/DDBJ whole genome shotgun (WGS) entry which is preliminary data.</text>
</comment>
<name>A0ACB5PV54_9BACT</name>